<evidence type="ECO:0000313" key="2">
    <source>
        <dbReference type="EMBL" id="MBB5960195.1"/>
    </source>
</evidence>
<dbReference type="SUPFAM" id="SSF52540">
    <property type="entry name" value="P-loop containing nucleoside triphosphate hydrolases"/>
    <property type="match status" value="1"/>
</dbReference>
<dbReference type="AlphaFoldDB" id="A0A841CW59"/>
<dbReference type="Proteomes" id="UP000547510">
    <property type="component" value="Unassembled WGS sequence"/>
</dbReference>
<evidence type="ECO:0000313" key="3">
    <source>
        <dbReference type="Proteomes" id="UP000547510"/>
    </source>
</evidence>
<dbReference type="PANTHER" id="PTHR47691:SF3">
    <property type="entry name" value="HTH-TYPE TRANSCRIPTIONAL REGULATOR RV0890C-RELATED"/>
    <property type="match status" value="1"/>
</dbReference>
<dbReference type="InterPro" id="IPR010982">
    <property type="entry name" value="Lambda_DNA-bd_dom_sf"/>
</dbReference>
<dbReference type="GO" id="GO:0003677">
    <property type="term" value="F:DNA binding"/>
    <property type="evidence" value="ECO:0007669"/>
    <property type="project" value="InterPro"/>
</dbReference>
<dbReference type="Gene3D" id="1.10.10.10">
    <property type="entry name" value="Winged helix-like DNA-binding domain superfamily/Winged helix DNA-binding domain"/>
    <property type="match status" value="1"/>
</dbReference>
<dbReference type="RefSeq" id="WP_312865212.1">
    <property type="nucleotide sequence ID" value="NZ_JACHJN010000014.1"/>
</dbReference>
<dbReference type="Pfam" id="PF13424">
    <property type="entry name" value="TPR_12"/>
    <property type="match status" value="1"/>
</dbReference>
<dbReference type="SMART" id="SM00028">
    <property type="entry name" value="TPR"/>
    <property type="match status" value="4"/>
</dbReference>
<dbReference type="EMBL" id="JACHJN010000014">
    <property type="protein sequence ID" value="MBB5960195.1"/>
    <property type="molecule type" value="Genomic_DNA"/>
</dbReference>
<dbReference type="PANTHER" id="PTHR47691">
    <property type="entry name" value="REGULATOR-RELATED"/>
    <property type="match status" value="1"/>
</dbReference>
<dbReference type="InterPro" id="IPR036388">
    <property type="entry name" value="WH-like_DNA-bd_sf"/>
</dbReference>
<dbReference type="GO" id="GO:0043531">
    <property type="term" value="F:ADP binding"/>
    <property type="evidence" value="ECO:0007669"/>
    <property type="project" value="InterPro"/>
</dbReference>
<accession>A0A841CW59</accession>
<dbReference type="Pfam" id="PF13560">
    <property type="entry name" value="HTH_31"/>
    <property type="match status" value="1"/>
</dbReference>
<name>A0A841CW59_9PSEU</name>
<dbReference type="InterPro" id="IPR002182">
    <property type="entry name" value="NB-ARC"/>
</dbReference>
<proteinExistence type="predicted"/>
<dbReference type="InterPro" id="IPR027417">
    <property type="entry name" value="P-loop_NTPase"/>
</dbReference>
<dbReference type="Pfam" id="PF00931">
    <property type="entry name" value="NB-ARC"/>
    <property type="match status" value="1"/>
</dbReference>
<protein>
    <submittedName>
        <fullName evidence="2">Tetratricopeptide (TPR) repeat protein/transcriptional regulator with XRE-family HTH domain</fullName>
    </submittedName>
</protein>
<dbReference type="InterPro" id="IPR019734">
    <property type="entry name" value="TPR_rpt"/>
</dbReference>
<dbReference type="Gene3D" id="1.10.260.40">
    <property type="entry name" value="lambda repressor-like DNA-binding domains"/>
    <property type="match status" value="1"/>
</dbReference>
<dbReference type="PROSITE" id="PS50943">
    <property type="entry name" value="HTH_CROC1"/>
    <property type="match status" value="1"/>
</dbReference>
<dbReference type="PRINTS" id="PR00364">
    <property type="entry name" value="DISEASERSIST"/>
</dbReference>
<feature type="domain" description="HTH cro/C1-type" evidence="1">
    <location>
        <begin position="12"/>
        <end position="48"/>
    </location>
</feature>
<comment type="caution">
    <text evidence="2">The sequence shown here is derived from an EMBL/GenBank/DDBJ whole genome shotgun (WGS) entry which is preliminary data.</text>
</comment>
<dbReference type="Gene3D" id="1.25.40.10">
    <property type="entry name" value="Tetratricopeptide repeat domain"/>
    <property type="match status" value="2"/>
</dbReference>
<sequence length="730" mass="78540">MFEPKQEFGHELRRRRLSAGMSLAALAAAAHFTKGYLSKVENGRVSANRGLAGICDRVLGANGELVAMVDREPAPVRAAGGLAGLPDGTRHFVGRSDESERLAELLRGPDSVRTCVINGMAGAGKTELAVTAARAASPDFPDGCLFLDLHGHTDGVPELSASEALDRLLRMLDVPGPRIPADLDGRANLFRDRLNGKRVLLVLDNAAGGAQVRPLLPAESRCRVLVTSRHRLVSLDDAAHVSVGELSPTDAVLLFRVVAGEYAAIDEGPIADIVKLCGLVPLAIRIAAARLLGGGWSLAELRDRLADDKTRFGALDDGERSVAAAFRLSYDNLPADQARMFGLLAVHPAVDIEVDAAAALAGVNRAEAERLLDRLHDAHLATRRPGGYLAIHDLVRSFAVARVLPRADAVEQRAAARRLVEYAVARTRAADTALAPFRFRPSVDLPDAWSFGDESALGWLRAQWPTLVEVAELAAAEQVFDRCWQLVYLLRAFFSREKLSEPWVRSHRVALGAATALGDREAEGMILNNLGMAHQERCEFAEAATCHARAHELFTLVDNRFGATDAMASLAWVRCYQGEPESALRDLTAALAAYAEDGRVRNEVITLRGMAIAQTAMGRFAEAAEHAEQAAARAQTPLDVVMTLNCQAWVRYSAGDADSARDHYERALASARAESVAYEEARALVGLGNLAAAGGDHRAARRLWASADAIPVTLDPCLLDEARVREELAG</sequence>
<reference evidence="2 3" key="1">
    <citation type="submission" date="2020-08" db="EMBL/GenBank/DDBJ databases">
        <title>Genomic Encyclopedia of Type Strains, Phase III (KMG-III): the genomes of soil and plant-associated and newly described type strains.</title>
        <authorList>
            <person name="Whitman W."/>
        </authorList>
    </citation>
    <scope>NUCLEOTIDE SEQUENCE [LARGE SCALE GENOMIC DNA]</scope>
    <source>
        <strain evidence="2 3">CECT 8640</strain>
    </source>
</reference>
<gene>
    <name evidence="2" type="ORF">FHS29_006818</name>
</gene>
<keyword evidence="3" id="KW-1185">Reference proteome</keyword>
<dbReference type="SMART" id="SM00530">
    <property type="entry name" value="HTH_XRE"/>
    <property type="match status" value="1"/>
</dbReference>
<evidence type="ECO:0000259" key="1">
    <source>
        <dbReference type="PROSITE" id="PS50943"/>
    </source>
</evidence>
<dbReference type="Gene3D" id="3.40.50.300">
    <property type="entry name" value="P-loop containing nucleotide triphosphate hydrolases"/>
    <property type="match status" value="1"/>
</dbReference>
<organism evidence="2 3">
    <name type="scientific">Saccharothrix tamanrassetensis</name>
    <dbReference type="NCBI Taxonomy" id="1051531"/>
    <lineage>
        <taxon>Bacteria</taxon>
        <taxon>Bacillati</taxon>
        <taxon>Actinomycetota</taxon>
        <taxon>Actinomycetes</taxon>
        <taxon>Pseudonocardiales</taxon>
        <taxon>Pseudonocardiaceae</taxon>
        <taxon>Saccharothrix</taxon>
    </lineage>
</organism>
<dbReference type="InterPro" id="IPR011990">
    <property type="entry name" value="TPR-like_helical_dom_sf"/>
</dbReference>
<dbReference type="InterPro" id="IPR001387">
    <property type="entry name" value="Cro/C1-type_HTH"/>
</dbReference>
<dbReference type="SUPFAM" id="SSF47413">
    <property type="entry name" value="lambda repressor-like DNA-binding domains"/>
    <property type="match status" value="1"/>
</dbReference>
<dbReference type="SUPFAM" id="SSF48452">
    <property type="entry name" value="TPR-like"/>
    <property type="match status" value="1"/>
</dbReference>